<keyword evidence="3" id="KW-0949">S-adenosyl-L-methionine</keyword>
<proteinExistence type="predicted"/>
<dbReference type="Gene3D" id="1.10.10.10">
    <property type="entry name" value="Winged helix-like DNA-binding domain superfamily/Winged helix DNA-binding domain"/>
    <property type="match status" value="1"/>
</dbReference>
<sequence length="335" mass="36264">MTRHLAAKDGARLFDLVSGFAYTQVLLAAVELDLLAILKAGPLSLDQVSQRIGVPRKNAEILLNAAAALDLIKKQRDGRYRLARLGAATLGVPGLEQMILHHRMFYDDLSDPVALLRGETRPQLAEFWPYVKGEAGRDIPPETAATYSNLMSESQSLVAAETLATVKLDDVCHLLDIGGGTGAFMTKVLAQYPKMNGTVMDLPSVVQNAVSAEPRMNFQPGSFLEPIDTSADAISLIRVLYDHSDETVQSLLTNIYDTLPSGGLLLISEPMSGGATPQRAGDVYFPLYTLCMVTGRTRSADQISDLLSIAGFCDIKIHAAHRPYVTCCVTCRKAV</sequence>
<dbReference type="GO" id="GO:0046983">
    <property type="term" value="F:protein dimerization activity"/>
    <property type="evidence" value="ECO:0007669"/>
    <property type="project" value="InterPro"/>
</dbReference>
<dbReference type="InterPro" id="IPR036388">
    <property type="entry name" value="WH-like_DNA-bd_sf"/>
</dbReference>
<comment type="caution">
    <text evidence="6">The sequence shown here is derived from an EMBL/GenBank/DDBJ whole genome shotgun (WGS) entry which is preliminary data.</text>
</comment>
<gene>
    <name evidence="6" type="primary">crtF</name>
    <name evidence="6" type="ORF">KIN_16840</name>
</gene>
<dbReference type="Proteomes" id="UP000436822">
    <property type="component" value="Unassembled WGS sequence"/>
</dbReference>
<dbReference type="PROSITE" id="PS51683">
    <property type="entry name" value="SAM_OMT_II"/>
    <property type="match status" value="1"/>
</dbReference>
<evidence type="ECO:0000256" key="3">
    <source>
        <dbReference type="ARBA" id="ARBA00022691"/>
    </source>
</evidence>
<evidence type="ECO:0000259" key="4">
    <source>
        <dbReference type="Pfam" id="PF00891"/>
    </source>
</evidence>
<feature type="domain" description="O-methyltransferase C-terminal" evidence="4">
    <location>
        <begin position="108"/>
        <end position="312"/>
    </location>
</feature>
<dbReference type="EMBL" id="BLJE01000002">
    <property type="protein sequence ID" value="GFE64610.1"/>
    <property type="molecule type" value="Genomic_DNA"/>
</dbReference>
<protein>
    <submittedName>
        <fullName evidence="6">Demethylspheroidene O-methyltransferase</fullName>
    </submittedName>
</protein>
<dbReference type="InterPro" id="IPR029063">
    <property type="entry name" value="SAM-dependent_MTases_sf"/>
</dbReference>
<dbReference type="SUPFAM" id="SSF53335">
    <property type="entry name" value="S-adenosyl-L-methionine-dependent methyltransferases"/>
    <property type="match status" value="1"/>
</dbReference>
<dbReference type="Gene3D" id="3.40.50.150">
    <property type="entry name" value="Vaccinia Virus protein VP39"/>
    <property type="match status" value="1"/>
</dbReference>
<dbReference type="AlphaFoldDB" id="A0A6N6JFN5"/>
<dbReference type="GO" id="GO:0008171">
    <property type="term" value="F:O-methyltransferase activity"/>
    <property type="evidence" value="ECO:0007669"/>
    <property type="project" value="InterPro"/>
</dbReference>
<dbReference type="PANTHER" id="PTHR11746">
    <property type="entry name" value="O-METHYLTRANSFERASE"/>
    <property type="match status" value="1"/>
</dbReference>
<dbReference type="InterPro" id="IPR036390">
    <property type="entry name" value="WH_DNA-bd_sf"/>
</dbReference>
<dbReference type="RefSeq" id="WP_243144866.1">
    <property type="nucleotide sequence ID" value="NZ_BLJE01000002.1"/>
</dbReference>
<accession>A0A6N6JFN5</accession>
<dbReference type="InterPro" id="IPR012967">
    <property type="entry name" value="COMT_dimerisation"/>
</dbReference>
<keyword evidence="7" id="KW-1185">Reference proteome</keyword>
<feature type="domain" description="O-methyltransferase dimerisation" evidence="5">
    <location>
        <begin position="15"/>
        <end position="88"/>
    </location>
</feature>
<keyword evidence="1 6" id="KW-0489">Methyltransferase</keyword>
<dbReference type="Pfam" id="PF08100">
    <property type="entry name" value="Dimerisation"/>
    <property type="match status" value="1"/>
</dbReference>
<dbReference type="GO" id="GO:0032259">
    <property type="term" value="P:methylation"/>
    <property type="evidence" value="ECO:0007669"/>
    <property type="project" value="UniProtKB-KW"/>
</dbReference>
<dbReference type="CDD" id="cd02440">
    <property type="entry name" value="AdoMet_MTases"/>
    <property type="match status" value="1"/>
</dbReference>
<evidence type="ECO:0000256" key="1">
    <source>
        <dbReference type="ARBA" id="ARBA00022603"/>
    </source>
</evidence>
<dbReference type="SUPFAM" id="SSF46785">
    <property type="entry name" value="Winged helix' DNA-binding domain"/>
    <property type="match status" value="1"/>
</dbReference>
<organism evidence="6 7">
    <name type="scientific">Litoreibacter roseus</name>
    <dbReference type="NCBI Taxonomy" id="2601869"/>
    <lineage>
        <taxon>Bacteria</taxon>
        <taxon>Pseudomonadati</taxon>
        <taxon>Pseudomonadota</taxon>
        <taxon>Alphaproteobacteria</taxon>
        <taxon>Rhodobacterales</taxon>
        <taxon>Roseobacteraceae</taxon>
        <taxon>Litoreibacter</taxon>
    </lineage>
</organism>
<keyword evidence="2 6" id="KW-0808">Transferase</keyword>
<dbReference type="PIRSF" id="PIRSF005739">
    <property type="entry name" value="O-mtase"/>
    <property type="match status" value="1"/>
</dbReference>
<dbReference type="Pfam" id="PF00891">
    <property type="entry name" value="Methyltransf_2"/>
    <property type="match status" value="1"/>
</dbReference>
<evidence type="ECO:0000313" key="7">
    <source>
        <dbReference type="Proteomes" id="UP000436822"/>
    </source>
</evidence>
<dbReference type="InterPro" id="IPR001077">
    <property type="entry name" value="COMT_C"/>
</dbReference>
<evidence type="ECO:0000256" key="2">
    <source>
        <dbReference type="ARBA" id="ARBA00022679"/>
    </source>
</evidence>
<name>A0A6N6JFN5_9RHOB</name>
<evidence type="ECO:0000313" key="6">
    <source>
        <dbReference type="EMBL" id="GFE64610.1"/>
    </source>
</evidence>
<evidence type="ECO:0000259" key="5">
    <source>
        <dbReference type="Pfam" id="PF08100"/>
    </source>
</evidence>
<dbReference type="InterPro" id="IPR016461">
    <property type="entry name" value="COMT-like"/>
</dbReference>
<reference evidence="6 7" key="1">
    <citation type="submission" date="2019-12" db="EMBL/GenBank/DDBJ databases">
        <title>Litoreibacter badius sp. nov., a novel bacteriochlorophyll a-containing bacterium in the genus Litoreibacter.</title>
        <authorList>
            <person name="Kanamuro M."/>
            <person name="Takabe Y."/>
            <person name="Mori K."/>
            <person name="Takaichi S."/>
            <person name="Hanada S."/>
        </authorList>
    </citation>
    <scope>NUCLEOTIDE SEQUENCE [LARGE SCALE GENOMIC DNA]</scope>
    <source>
        <strain evidence="6 7">K6</strain>
    </source>
</reference>